<feature type="transmembrane region" description="Helical" evidence="1">
    <location>
        <begin position="75"/>
        <end position="99"/>
    </location>
</feature>
<reference evidence="2 3" key="1">
    <citation type="submission" date="2016-06" db="EMBL/GenBank/DDBJ databases">
        <title>Insight into the functional genes involving in sulfur oxidation in Pearl River water.</title>
        <authorList>
            <person name="Luo J."/>
            <person name="Tan X."/>
            <person name="Lin W."/>
        </authorList>
    </citation>
    <scope>NUCLEOTIDE SEQUENCE [LARGE SCALE GENOMIC DNA]</scope>
    <source>
        <strain evidence="2 3">LS2</strain>
    </source>
</reference>
<keyword evidence="3" id="KW-1185">Reference proteome</keyword>
<gene>
    <name evidence="2" type="ORF">A9404_02005</name>
</gene>
<sequence>MSQTILSLLTNWALIVFFGVGLVLLVKSLNRLMQGALRQSLVLFGGLLAWGAFSIFLVFTVIVSGLNHAGSGKAAVASVYIAALAYTLAGIGVLIVLFLPRRAPKDEPRDGKDTH</sequence>
<organism evidence="2 3">
    <name type="scientific">Halothiobacillus diazotrophicus</name>
    <dbReference type="NCBI Taxonomy" id="1860122"/>
    <lineage>
        <taxon>Bacteria</taxon>
        <taxon>Pseudomonadati</taxon>
        <taxon>Pseudomonadota</taxon>
        <taxon>Gammaproteobacteria</taxon>
        <taxon>Chromatiales</taxon>
        <taxon>Halothiobacillaceae</taxon>
        <taxon>Halothiobacillus</taxon>
    </lineage>
</organism>
<proteinExistence type="predicted"/>
<name>A0A191ZEL8_9GAMM</name>
<dbReference type="AlphaFoldDB" id="A0A191ZEL8"/>
<dbReference type="Proteomes" id="UP000078596">
    <property type="component" value="Chromosome"/>
</dbReference>
<evidence type="ECO:0000256" key="1">
    <source>
        <dbReference type="SAM" id="Phobius"/>
    </source>
</evidence>
<dbReference type="EMBL" id="CP016027">
    <property type="protein sequence ID" value="ANJ66314.1"/>
    <property type="molecule type" value="Genomic_DNA"/>
</dbReference>
<dbReference type="RefSeq" id="WP_066098196.1">
    <property type="nucleotide sequence ID" value="NZ_CP016027.1"/>
</dbReference>
<dbReference type="KEGG" id="haz:A9404_02005"/>
<protein>
    <submittedName>
        <fullName evidence="2">Uncharacterized protein</fullName>
    </submittedName>
</protein>
<evidence type="ECO:0000313" key="2">
    <source>
        <dbReference type="EMBL" id="ANJ66314.1"/>
    </source>
</evidence>
<keyword evidence="1" id="KW-1133">Transmembrane helix</keyword>
<feature type="transmembrane region" description="Helical" evidence="1">
    <location>
        <begin position="12"/>
        <end position="29"/>
    </location>
</feature>
<keyword evidence="1" id="KW-0472">Membrane</keyword>
<evidence type="ECO:0000313" key="3">
    <source>
        <dbReference type="Proteomes" id="UP000078596"/>
    </source>
</evidence>
<feature type="transmembrane region" description="Helical" evidence="1">
    <location>
        <begin position="41"/>
        <end position="63"/>
    </location>
</feature>
<keyword evidence="1" id="KW-0812">Transmembrane</keyword>
<accession>A0A191ZEL8</accession>